<keyword evidence="10" id="KW-0812">Transmembrane</keyword>
<dbReference type="Proteomes" id="UP001165289">
    <property type="component" value="Unassembled WGS sequence"/>
</dbReference>
<comment type="caution">
    <text evidence="12">The sequence shown here is derived from an EMBL/GenBank/DDBJ whole genome shotgun (WGS) entry which is preliminary data.</text>
</comment>
<dbReference type="InterPro" id="IPR001611">
    <property type="entry name" value="Leu-rich_rpt"/>
</dbReference>
<keyword evidence="2" id="KW-0964">Secreted</keyword>
<evidence type="ECO:0000256" key="7">
    <source>
        <dbReference type="ARBA" id="ARBA00023157"/>
    </source>
</evidence>
<dbReference type="FunFam" id="2.10.25.10:FF:000014">
    <property type="entry name" value="Latent-transforming growth factor beta-binding protein 3"/>
    <property type="match status" value="1"/>
</dbReference>
<dbReference type="PROSITE" id="PS51450">
    <property type="entry name" value="LRR"/>
    <property type="match status" value="1"/>
</dbReference>
<evidence type="ECO:0000313" key="12">
    <source>
        <dbReference type="EMBL" id="KAI6647609.1"/>
    </source>
</evidence>
<keyword evidence="10" id="KW-1133">Transmembrane helix</keyword>
<evidence type="ECO:0000256" key="5">
    <source>
        <dbReference type="ARBA" id="ARBA00022729"/>
    </source>
</evidence>
<dbReference type="EMBL" id="JAKMXF010000340">
    <property type="protein sequence ID" value="KAI6647609.1"/>
    <property type="molecule type" value="Genomic_DNA"/>
</dbReference>
<feature type="transmembrane region" description="Helical" evidence="10">
    <location>
        <begin position="445"/>
        <end position="473"/>
    </location>
</feature>
<keyword evidence="10" id="KW-0472">Membrane</keyword>
<gene>
    <name evidence="12" type="ORF">LOD99_8683</name>
</gene>
<dbReference type="InterPro" id="IPR001881">
    <property type="entry name" value="EGF-like_Ca-bd_dom"/>
</dbReference>
<sequence length="544" mass="60799">MTDINACLNRTSSRILTISKNISSEIVLILNSPVGSDRLYFQNIDPIDRFVIRSSVHHLSVGSIYFSKYEFYLDQPDNFFAYFPQVNSIVTSNSYLTFGFRPSFSKLSFLRYLDLTASDPNGDYEILTPDMLGNLSLAHLKWSGSLKAIEAGAFDGLSDLQTLDLSGNQITALPGDLFTQTEQIRSINLNRNMIKSLSIDIFNNLDEISTISIDNNPNFLYDSLQRLSTIQTISLRFNSYTTLDPFVFQQLHKLTEVNLEGNPFVCDCDLRWVLFMASSGVDIIGGTCFSPSAVYMTNITDEHLYSGCPTFKTYPCFDKSITCSRTDFLCHNIGDEYLCSCPVGLALTHTNECVDINECTASGTNTKCEVNCINSIGSYQCTCDSGYRLELNGWSCEDINECRVDNGGCIGGCRNVPGSYICYCESGYMAVNATGCERDITEYLYITWGSIVSVFLLLLLVILVTICIFLCYIKCSGKPSVKFLEQRPLSTTPSSYTRMESVKPDVPPNRPRLPPTKEGSRTDIGRQLSQPIVHEELTYEAFDL</sequence>
<dbReference type="PROSITE" id="PS01186">
    <property type="entry name" value="EGF_2"/>
    <property type="match status" value="1"/>
</dbReference>
<dbReference type="SUPFAM" id="SSF52058">
    <property type="entry name" value="L domain-like"/>
    <property type="match status" value="1"/>
</dbReference>
<accession>A0AAV7JFL7</accession>
<dbReference type="Gene3D" id="2.10.25.10">
    <property type="entry name" value="Laminin"/>
    <property type="match status" value="3"/>
</dbReference>
<evidence type="ECO:0000256" key="4">
    <source>
        <dbReference type="ARBA" id="ARBA00022614"/>
    </source>
</evidence>
<reference evidence="12 13" key="1">
    <citation type="journal article" date="2023" name="BMC Biol.">
        <title>The compact genome of the sponge Oopsacas minuta (Hexactinellida) is lacking key metazoan core genes.</title>
        <authorList>
            <person name="Santini S."/>
            <person name="Schenkelaars Q."/>
            <person name="Jourda C."/>
            <person name="Duchesne M."/>
            <person name="Belahbib H."/>
            <person name="Rocher C."/>
            <person name="Selva M."/>
            <person name="Riesgo A."/>
            <person name="Vervoort M."/>
            <person name="Leys S.P."/>
            <person name="Kodjabachian L."/>
            <person name="Le Bivic A."/>
            <person name="Borchiellini C."/>
            <person name="Claverie J.M."/>
            <person name="Renard E."/>
        </authorList>
    </citation>
    <scope>NUCLEOTIDE SEQUENCE [LARGE SCALE GENOMIC DNA]</scope>
    <source>
        <strain evidence="12">SPO-2</strain>
    </source>
</reference>
<dbReference type="Pfam" id="PF12662">
    <property type="entry name" value="cEGF"/>
    <property type="match status" value="1"/>
</dbReference>
<dbReference type="GO" id="GO:0005576">
    <property type="term" value="C:extracellular region"/>
    <property type="evidence" value="ECO:0007669"/>
    <property type="project" value="UniProtKB-SubCell"/>
</dbReference>
<dbReference type="Gene3D" id="3.80.10.10">
    <property type="entry name" value="Ribonuclease Inhibitor"/>
    <property type="match status" value="1"/>
</dbReference>
<dbReference type="InterPro" id="IPR032675">
    <property type="entry name" value="LRR_dom_sf"/>
</dbReference>
<evidence type="ECO:0000313" key="13">
    <source>
        <dbReference type="Proteomes" id="UP001165289"/>
    </source>
</evidence>
<keyword evidence="5" id="KW-0732">Signal</keyword>
<evidence type="ECO:0000256" key="2">
    <source>
        <dbReference type="ARBA" id="ARBA00022525"/>
    </source>
</evidence>
<keyword evidence="3" id="KW-0245">EGF-like domain</keyword>
<dbReference type="PANTHER" id="PTHR24034">
    <property type="entry name" value="EGF-LIKE DOMAIN-CONTAINING PROTEIN"/>
    <property type="match status" value="1"/>
</dbReference>
<dbReference type="InterPro" id="IPR000742">
    <property type="entry name" value="EGF"/>
</dbReference>
<dbReference type="GO" id="GO:0005509">
    <property type="term" value="F:calcium ion binding"/>
    <property type="evidence" value="ECO:0007669"/>
    <property type="project" value="InterPro"/>
</dbReference>
<dbReference type="SMART" id="SM00181">
    <property type="entry name" value="EGF"/>
    <property type="match status" value="3"/>
</dbReference>
<dbReference type="InterPro" id="IPR018097">
    <property type="entry name" value="EGF_Ca-bd_CS"/>
</dbReference>
<dbReference type="InterPro" id="IPR009030">
    <property type="entry name" value="Growth_fac_rcpt_cys_sf"/>
</dbReference>
<feature type="region of interest" description="Disordered" evidence="9">
    <location>
        <begin position="491"/>
        <end position="525"/>
    </location>
</feature>
<proteinExistence type="predicted"/>
<dbReference type="InterPro" id="IPR003591">
    <property type="entry name" value="Leu-rich_rpt_typical-subtyp"/>
</dbReference>
<dbReference type="PANTHER" id="PTHR24034:SF209">
    <property type="entry name" value="EGF-LIKE DOMAIN-CONTAINING PROTEIN"/>
    <property type="match status" value="1"/>
</dbReference>
<dbReference type="CDD" id="cd00054">
    <property type="entry name" value="EGF_CA"/>
    <property type="match status" value="2"/>
</dbReference>
<organism evidence="12 13">
    <name type="scientific">Oopsacas minuta</name>
    <dbReference type="NCBI Taxonomy" id="111878"/>
    <lineage>
        <taxon>Eukaryota</taxon>
        <taxon>Metazoa</taxon>
        <taxon>Porifera</taxon>
        <taxon>Hexactinellida</taxon>
        <taxon>Hexasterophora</taxon>
        <taxon>Lyssacinosida</taxon>
        <taxon>Leucopsacidae</taxon>
        <taxon>Oopsacas</taxon>
    </lineage>
</organism>
<dbReference type="PROSITE" id="PS01187">
    <property type="entry name" value="EGF_CA"/>
    <property type="match status" value="1"/>
</dbReference>
<keyword evidence="6" id="KW-0677">Repeat</keyword>
<keyword evidence="13" id="KW-1185">Reference proteome</keyword>
<evidence type="ECO:0000256" key="6">
    <source>
        <dbReference type="ARBA" id="ARBA00022737"/>
    </source>
</evidence>
<dbReference type="SUPFAM" id="SSF57184">
    <property type="entry name" value="Growth factor receptor domain"/>
    <property type="match status" value="1"/>
</dbReference>
<name>A0AAV7JFL7_9METZ</name>
<evidence type="ECO:0000256" key="10">
    <source>
        <dbReference type="SAM" id="Phobius"/>
    </source>
</evidence>
<dbReference type="AlphaFoldDB" id="A0AAV7JFL7"/>
<dbReference type="SMART" id="SM00179">
    <property type="entry name" value="EGF_CA"/>
    <property type="match status" value="2"/>
</dbReference>
<feature type="compositionally biased region" description="Pro residues" evidence="9">
    <location>
        <begin position="505"/>
        <end position="514"/>
    </location>
</feature>
<dbReference type="SMART" id="SM00369">
    <property type="entry name" value="LRR_TYP"/>
    <property type="match status" value="3"/>
</dbReference>
<dbReference type="Pfam" id="PF13855">
    <property type="entry name" value="LRR_8"/>
    <property type="match status" value="1"/>
</dbReference>
<evidence type="ECO:0000256" key="1">
    <source>
        <dbReference type="ARBA" id="ARBA00004613"/>
    </source>
</evidence>
<feature type="domain" description="EGF-like" evidence="11">
    <location>
        <begin position="381"/>
        <end position="396"/>
    </location>
</feature>
<evidence type="ECO:0000256" key="9">
    <source>
        <dbReference type="SAM" id="MobiDB-lite"/>
    </source>
</evidence>
<keyword evidence="7" id="KW-1015">Disulfide bond</keyword>
<evidence type="ECO:0000256" key="3">
    <source>
        <dbReference type="ARBA" id="ARBA00022536"/>
    </source>
</evidence>
<protein>
    <submittedName>
        <fullName evidence="12">Fibrillin-2-like</fullName>
    </submittedName>
</protein>
<dbReference type="InterPro" id="IPR050751">
    <property type="entry name" value="ECM_structural_protein"/>
</dbReference>
<keyword evidence="4" id="KW-0433">Leucine-rich repeat</keyword>
<evidence type="ECO:0000259" key="11">
    <source>
        <dbReference type="PROSITE" id="PS01186"/>
    </source>
</evidence>
<dbReference type="InterPro" id="IPR026823">
    <property type="entry name" value="cEGF"/>
</dbReference>
<comment type="subcellular location">
    <subcellularLocation>
        <location evidence="1">Secreted</location>
    </subcellularLocation>
</comment>
<keyword evidence="8" id="KW-0325">Glycoprotein</keyword>
<evidence type="ECO:0000256" key="8">
    <source>
        <dbReference type="ARBA" id="ARBA00023180"/>
    </source>
</evidence>